<dbReference type="Pfam" id="PF00293">
    <property type="entry name" value="NUDIX"/>
    <property type="match status" value="1"/>
</dbReference>
<keyword evidence="4" id="KW-0460">Magnesium</keyword>
<dbReference type="Proteomes" id="UP000677913">
    <property type="component" value="Unassembled WGS sequence"/>
</dbReference>
<accession>A0A8J8BDW8</accession>
<keyword evidence="3 5" id="KW-0378">Hydrolase</keyword>
<dbReference type="PANTHER" id="PTHR43046">
    <property type="entry name" value="GDP-MANNOSE MANNOSYL HYDROLASE"/>
    <property type="match status" value="1"/>
</dbReference>
<keyword evidence="8" id="KW-1185">Reference proteome</keyword>
<comment type="caution">
    <text evidence="7">The sequence shown here is derived from an EMBL/GenBank/DDBJ whole genome shotgun (WGS) entry which is preliminary data.</text>
</comment>
<gene>
    <name evidence="7" type="ORF">KGA66_09115</name>
</gene>
<evidence type="ECO:0000256" key="2">
    <source>
        <dbReference type="ARBA" id="ARBA00005582"/>
    </source>
</evidence>
<protein>
    <submittedName>
        <fullName evidence="7">NUDIX domain-containing protein</fullName>
    </submittedName>
</protein>
<comment type="cofactor">
    <cofactor evidence="1">
        <name>Mg(2+)</name>
        <dbReference type="ChEBI" id="CHEBI:18420"/>
    </cofactor>
</comment>
<evidence type="ECO:0000256" key="4">
    <source>
        <dbReference type="ARBA" id="ARBA00022842"/>
    </source>
</evidence>
<evidence type="ECO:0000259" key="6">
    <source>
        <dbReference type="PROSITE" id="PS51462"/>
    </source>
</evidence>
<organism evidence="7 8">
    <name type="scientific">Actinocrinis puniceicyclus</name>
    <dbReference type="NCBI Taxonomy" id="977794"/>
    <lineage>
        <taxon>Bacteria</taxon>
        <taxon>Bacillati</taxon>
        <taxon>Actinomycetota</taxon>
        <taxon>Actinomycetes</taxon>
        <taxon>Catenulisporales</taxon>
        <taxon>Actinospicaceae</taxon>
        <taxon>Actinocrinis</taxon>
    </lineage>
</organism>
<evidence type="ECO:0000256" key="3">
    <source>
        <dbReference type="ARBA" id="ARBA00022801"/>
    </source>
</evidence>
<dbReference type="AlphaFoldDB" id="A0A8J8BDW8"/>
<evidence type="ECO:0000313" key="7">
    <source>
        <dbReference type="EMBL" id="MBS2963204.1"/>
    </source>
</evidence>
<dbReference type="RefSeq" id="WP_211466671.1">
    <property type="nucleotide sequence ID" value="NZ_JAGSXH010000022.1"/>
</dbReference>
<dbReference type="PANTHER" id="PTHR43046:SF12">
    <property type="entry name" value="GDP-MANNOSE MANNOSYL HYDROLASE"/>
    <property type="match status" value="1"/>
</dbReference>
<dbReference type="InterPro" id="IPR020084">
    <property type="entry name" value="NUDIX_hydrolase_CS"/>
</dbReference>
<proteinExistence type="inferred from homology"/>
<sequence length="180" mass="19996">MAEATRGEERAGAGPPPDLPVRRTARIVLADERDRILLFRFVDNDSTIPGGTWWGTVGGGVHEGESLSQAAARELFEETGLRVPPQRFDVVVARNRGVARFFGQERWYENHYYFLRAAGFELDASGWEQIERAAIAEHRWWSAAELAATAESVHPPGLARLLPDLLAGRLPREPVEVGPD</sequence>
<evidence type="ECO:0000256" key="1">
    <source>
        <dbReference type="ARBA" id="ARBA00001946"/>
    </source>
</evidence>
<name>A0A8J8BDW8_9ACTN</name>
<comment type="similarity">
    <text evidence="2 5">Belongs to the Nudix hydrolase family.</text>
</comment>
<feature type="domain" description="Nudix hydrolase" evidence="6">
    <location>
        <begin position="20"/>
        <end position="166"/>
    </location>
</feature>
<dbReference type="InterPro" id="IPR020476">
    <property type="entry name" value="Nudix_hydrolase"/>
</dbReference>
<dbReference type="Gene3D" id="3.90.79.10">
    <property type="entry name" value="Nucleoside Triphosphate Pyrophosphohydrolase"/>
    <property type="match status" value="1"/>
</dbReference>
<dbReference type="SUPFAM" id="SSF55811">
    <property type="entry name" value="Nudix"/>
    <property type="match status" value="1"/>
</dbReference>
<dbReference type="EMBL" id="JAGSXH010000022">
    <property type="protein sequence ID" value="MBS2963204.1"/>
    <property type="molecule type" value="Genomic_DNA"/>
</dbReference>
<dbReference type="GO" id="GO:0016787">
    <property type="term" value="F:hydrolase activity"/>
    <property type="evidence" value="ECO:0007669"/>
    <property type="project" value="UniProtKB-KW"/>
</dbReference>
<dbReference type="PROSITE" id="PS00893">
    <property type="entry name" value="NUDIX_BOX"/>
    <property type="match status" value="1"/>
</dbReference>
<evidence type="ECO:0000256" key="5">
    <source>
        <dbReference type="RuleBase" id="RU003476"/>
    </source>
</evidence>
<dbReference type="CDD" id="cd04685">
    <property type="entry name" value="NUDIX_Hydrolase"/>
    <property type="match status" value="1"/>
</dbReference>
<reference evidence="7" key="1">
    <citation type="submission" date="2021-04" db="EMBL/GenBank/DDBJ databases">
        <title>Genome based classification of Actinospica acidithermotolerans sp. nov., an actinobacterium isolated from an Indonesian hot spring.</title>
        <authorList>
            <person name="Kusuma A.B."/>
            <person name="Putra K.E."/>
            <person name="Nafisah S."/>
            <person name="Loh J."/>
            <person name="Nouioui I."/>
            <person name="Goodfellow M."/>
        </authorList>
    </citation>
    <scope>NUCLEOTIDE SEQUENCE</scope>
    <source>
        <strain evidence="7">DSM 45618</strain>
    </source>
</reference>
<dbReference type="InterPro" id="IPR000086">
    <property type="entry name" value="NUDIX_hydrolase_dom"/>
</dbReference>
<dbReference type="PRINTS" id="PR00502">
    <property type="entry name" value="NUDIXFAMILY"/>
</dbReference>
<dbReference type="InterPro" id="IPR015797">
    <property type="entry name" value="NUDIX_hydrolase-like_dom_sf"/>
</dbReference>
<evidence type="ECO:0000313" key="8">
    <source>
        <dbReference type="Proteomes" id="UP000677913"/>
    </source>
</evidence>
<dbReference type="PROSITE" id="PS51462">
    <property type="entry name" value="NUDIX"/>
    <property type="match status" value="1"/>
</dbReference>